<proteinExistence type="predicted"/>
<comment type="caution">
    <text evidence="1">The sequence shown here is derived from an EMBL/GenBank/DDBJ whole genome shotgun (WGS) entry which is preliminary data.</text>
</comment>
<protein>
    <submittedName>
        <fullName evidence="1">Uncharacterized protein</fullName>
    </submittedName>
</protein>
<evidence type="ECO:0000313" key="1">
    <source>
        <dbReference type="EMBL" id="TCN18033.1"/>
    </source>
</evidence>
<dbReference type="Proteomes" id="UP000295043">
    <property type="component" value="Unassembled WGS sequence"/>
</dbReference>
<dbReference type="AlphaFoldDB" id="A0A4R2AWB6"/>
<sequence length="190" mass="21588">MQVAPQQRRPLPFLRGQGCREILPTPSIQILIELPHQEAEVIMPADYCTASTITNEGQARSDHVGCDKGRARLSAEGGGGRPPAGKPAHAFIDLPRPISRAPPRRRCRVLPQRQHRPWSSRISYGMIEALFFAEHERGLCCCGPRLREYSPGQRLERWWENARRIQVAVTELVLNTIGPYTPVHRHCYER</sequence>
<reference evidence="1 2" key="1">
    <citation type="submission" date="2019-03" db="EMBL/GenBank/DDBJ databases">
        <title>Genomic Encyclopedia of Type Strains, Phase IV (KMG-V): Genome sequencing to study the core and pangenomes of soil and plant-associated prokaryotes.</title>
        <authorList>
            <person name="Whitman W."/>
        </authorList>
    </citation>
    <scope>NUCLEOTIDE SEQUENCE [LARGE SCALE GENOMIC DNA]</scope>
    <source>
        <strain evidence="1 2">23C40</strain>
    </source>
</reference>
<organism evidence="1 2">
    <name type="scientific">Sinorhizobium americanum</name>
    <dbReference type="NCBI Taxonomy" id="194963"/>
    <lineage>
        <taxon>Bacteria</taxon>
        <taxon>Pseudomonadati</taxon>
        <taxon>Pseudomonadota</taxon>
        <taxon>Alphaproteobacteria</taxon>
        <taxon>Hyphomicrobiales</taxon>
        <taxon>Rhizobiaceae</taxon>
        <taxon>Sinorhizobium/Ensifer group</taxon>
        <taxon>Sinorhizobium</taxon>
    </lineage>
</organism>
<accession>A0A4R2AWB6</accession>
<dbReference type="EMBL" id="SLVU01000035">
    <property type="protein sequence ID" value="TCN18033.1"/>
    <property type="molecule type" value="Genomic_DNA"/>
</dbReference>
<evidence type="ECO:0000313" key="2">
    <source>
        <dbReference type="Proteomes" id="UP000295043"/>
    </source>
</evidence>
<name>A0A4R2AWB6_9HYPH</name>
<gene>
    <name evidence="1" type="ORF">EV184_1355</name>
</gene>